<dbReference type="OrthoDB" id="1306280at2759"/>
<dbReference type="Proteomes" id="UP000737018">
    <property type="component" value="Unassembled WGS sequence"/>
</dbReference>
<dbReference type="EMBL" id="JRKL02003313">
    <property type="protein sequence ID" value="KAF3955652.1"/>
    <property type="molecule type" value="Genomic_DNA"/>
</dbReference>
<name>A0A8J4R1W5_9ROSI</name>
<sequence>METEIMAVEVEILLAKELELQQVITEIDSLPVVQSIVAKENSEEIGHLAQGILNLAGCFIVSAAGRLDT</sequence>
<protein>
    <submittedName>
        <fullName evidence="1">Uncharacterized protein</fullName>
    </submittedName>
</protein>
<reference evidence="1" key="1">
    <citation type="submission" date="2020-03" db="EMBL/GenBank/DDBJ databases">
        <title>Castanea mollissima Vanexum genome sequencing.</title>
        <authorList>
            <person name="Staton M."/>
        </authorList>
    </citation>
    <scope>NUCLEOTIDE SEQUENCE</scope>
    <source>
        <tissue evidence="1">Leaf</tissue>
    </source>
</reference>
<dbReference type="AlphaFoldDB" id="A0A8J4R1W5"/>
<organism evidence="1 2">
    <name type="scientific">Castanea mollissima</name>
    <name type="common">Chinese chestnut</name>
    <dbReference type="NCBI Taxonomy" id="60419"/>
    <lineage>
        <taxon>Eukaryota</taxon>
        <taxon>Viridiplantae</taxon>
        <taxon>Streptophyta</taxon>
        <taxon>Embryophyta</taxon>
        <taxon>Tracheophyta</taxon>
        <taxon>Spermatophyta</taxon>
        <taxon>Magnoliopsida</taxon>
        <taxon>eudicotyledons</taxon>
        <taxon>Gunneridae</taxon>
        <taxon>Pentapetalae</taxon>
        <taxon>rosids</taxon>
        <taxon>fabids</taxon>
        <taxon>Fagales</taxon>
        <taxon>Fagaceae</taxon>
        <taxon>Castanea</taxon>
    </lineage>
</organism>
<comment type="caution">
    <text evidence="1">The sequence shown here is derived from an EMBL/GenBank/DDBJ whole genome shotgun (WGS) entry which is preliminary data.</text>
</comment>
<keyword evidence="2" id="KW-1185">Reference proteome</keyword>
<accession>A0A8J4R1W5</accession>
<proteinExistence type="predicted"/>
<evidence type="ECO:0000313" key="1">
    <source>
        <dbReference type="EMBL" id="KAF3955652.1"/>
    </source>
</evidence>
<evidence type="ECO:0000313" key="2">
    <source>
        <dbReference type="Proteomes" id="UP000737018"/>
    </source>
</evidence>
<gene>
    <name evidence="1" type="ORF">CMV_019153</name>
</gene>